<sequence length="207" mass="24224">MRLERIAANKIKVFLTFDDLEERGLTMDDLWLDRPRVHQLFRELVMEADQLLGFKVDGALSVEVFSVPAQGMVIHISKNEEDTLYDDDDMIEMDITVDERNDLFYKFKDFEAVIQLVRTLKRLGVKSGKLLSMNDYYYLYFPYTTIKKVNMDSFIAIVSEYADVCPYSHVAVEEHGKLLMKRNAVDRLATIFYKDNPDKQVEKQIDL</sequence>
<name>A0ABS2PDQ6_9BACL</name>
<reference evidence="2 3" key="1">
    <citation type="submission" date="2021-01" db="EMBL/GenBank/DDBJ databases">
        <title>Genomic Encyclopedia of Type Strains, Phase IV (KMG-IV): sequencing the most valuable type-strain genomes for metagenomic binning, comparative biology and taxonomic classification.</title>
        <authorList>
            <person name="Goeker M."/>
        </authorList>
    </citation>
    <scope>NUCLEOTIDE SEQUENCE [LARGE SCALE GENOMIC DNA]</scope>
    <source>
        <strain evidence="2 3">DSM 25540</strain>
    </source>
</reference>
<dbReference type="PANTHER" id="PTHR39161">
    <property type="entry name" value="ADAPTER PROTEIN MECA"/>
    <property type="match status" value="1"/>
</dbReference>
<evidence type="ECO:0000313" key="3">
    <source>
        <dbReference type="Proteomes" id="UP000741863"/>
    </source>
</evidence>
<dbReference type="NCBIfam" id="NF002781">
    <property type="entry name" value="PRK02899.1"/>
    <property type="match status" value="1"/>
</dbReference>
<evidence type="ECO:0000256" key="1">
    <source>
        <dbReference type="ARBA" id="ARBA00005397"/>
    </source>
</evidence>
<accession>A0ABS2PDQ6</accession>
<dbReference type="Pfam" id="PF05389">
    <property type="entry name" value="MecA"/>
    <property type="match status" value="1"/>
</dbReference>
<proteinExistence type="inferred from homology"/>
<organism evidence="2 3">
    <name type="scientific">Geomicrobium sediminis</name>
    <dbReference type="NCBI Taxonomy" id="1347788"/>
    <lineage>
        <taxon>Bacteria</taxon>
        <taxon>Bacillati</taxon>
        <taxon>Bacillota</taxon>
        <taxon>Bacilli</taxon>
        <taxon>Bacillales</taxon>
        <taxon>Geomicrobium</taxon>
    </lineage>
</organism>
<dbReference type="InterPro" id="IPR038471">
    <property type="entry name" value="MecA_C_sf"/>
</dbReference>
<comment type="caution">
    <text evidence="2">The sequence shown here is derived from an EMBL/GenBank/DDBJ whole genome shotgun (WGS) entry which is preliminary data.</text>
</comment>
<dbReference type="InterPro" id="IPR008681">
    <property type="entry name" value="Neg-reg_MecA"/>
</dbReference>
<keyword evidence="3" id="KW-1185">Reference proteome</keyword>
<dbReference type="Gene3D" id="3.30.70.1950">
    <property type="match status" value="1"/>
</dbReference>
<dbReference type="EMBL" id="JAFBEC010000007">
    <property type="protein sequence ID" value="MBM7633560.1"/>
    <property type="molecule type" value="Genomic_DNA"/>
</dbReference>
<dbReference type="RefSeq" id="WP_042413784.1">
    <property type="nucleotide sequence ID" value="NZ_JAFBEC010000007.1"/>
</dbReference>
<protein>
    <submittedName>
        <fullName evidence="2">Adapter protein MecA 1/2</fullName>
    </submittedName>
</protein>
<dbReference type="Proteomes" id="UP000741863">
    <property type="component" value="Unassembled WGS sequence"/>
</dbReference>
<gene>
    <name evidence="2" type="ORF">JOD17_002654</name>
</gene>
<comment type="similarity">
    <text evidence="1">Belongs to the MecA family.</text>
</comment>
<evidence type="ECO:0000313" key="2">
    <source>
        <dbReference type="EMBL" id="MBM7633560.1"/>
    </source>
</evidence>
<dbReference type="PANTHER" id="PTHR39161:SF2">
    <property type="entry name" value="ADAPTER PROTEIN MECA 2"/>
    <property type="match status" value="1"/>
</dbReference>
<dbReference type="PIRSF" id="PIRSF029008">
    <property type="entry name" value="MecA"/>
    <property type="match status" value="1"/>
</dbReference>